<dbReference type="PROSITE" id="PS51155">
    <property type="entry name" value="CHIT_BIND_RR_2"/>
    <property type="match status" value="2"/>
</dbReference>
<evidence type="ECO:0000256" key="1">
    <source>
        <dbReference type="ARBA" id="ARBA00022460"/>
    </source>
</evidence>
<dbReference type="InterPro" id="IPR031311">
    <property type="entry name" value="CHIT_BIND_RR_consensus"/>
</dbReference>
<dbReference type="AlphaFoldDB" id="A0A7R9FXU9"/>
<gene>
    <name evidence="4" type="ORF">TSIB3V08_LOCUS3509</name>
</gene>
<accession>A0A7R9FXU9</accession>
<dbReference type="PANTHER" id="PTHR10380:SF241">
    <property type="entry name" value="CUTICULAR PROTEIN 47EG-RELATED"/>
    <property type="match status" value="1"/>
</dbReference>
<proteinExistence type="predicted"/>
<dbReference type="EMBL" id="OC001171">
    <property type="protein sequence ID" value="CAD7259302.1"/>
    <property type="molecule type" value="Genomic_DNA"/>
</dbReference>
<protein>
    <recommendedName>
        <fullName evidence="5">Larval cuticle protein LCP-17</fullName>
    </recommendedName>
</protein>
<feature type="region of interest" description="Disordered" evidence="3">
    <location>
        <begin position="105"/>
        <end position="137"/>
    </location>
</feature>
<evidence type="ECO:0000256" key="2">
    <source>
        <dbReference type="PROSITE-ProRule" id="PRU00497"/>
    </source>
</evidence>
<keyword evidence="1 2" id="KW-0193">Cuticle</keyword>
<evidence type="ECO:0008006" key="5">
    <source>
        <dbReference type="Google" id="ProtNLM"/>
    </source>
</evidence>
<reference evidence="4" key="1">
    <citation type="submission" date="2020-11" db="EMBL/GenBank/DDBJ databases">
        <authorList>
            <person name="Tran Van P."/>
        </authorList>
    </citation>
    <scope>NUCLEOTIDE SEQUENCE</scope>
</reference>
<dbReference type="GO" id="GO:0062129">
    <property type="term" value="C:chitin-based extracellular matrix"/>
    <property type="evidence" value="ECO:0007669"/>
    <property type="project" value="TreeGrafter"/>
</dbReference>
<organism evidence="4">
    <name type="scientific">Timema shepardi</name>
    <name type="common">Walking stick</name>
    <dbReference type="NCBI Taxonomy" id="629360"/>
    <lineage>
        <taxon>Eukaryota</taxon>
        <taxon>Metazoa</taxon>
        <taxon>Ecdysozoa</taxon>
        <taxon>Arthropoda</taxon>
        <taxon>Hexapoda</taxon>
        <taxon>Insecta</taxon>
        <taxon>Pterygota</taxon>
        <taxon>Neoptera</taxon>
        <taxon>Polyneoptera</taxon>
        <taxon>Phasmatodea</taxon>
        <taxon>Timematodea</taxon>
        <taxon>Timematoidea</taxon>
        <taxon>Timematidae</taxon>
        <taxon>Timema</taxon>
    </lineage>
</organism>
<dbReference type="Pfam" id="PF00379">
    <property type="entry name" value="Chitin_bind_4"/>
    <property type="match status" value="2"/>
</dbReference>
<evidence type="ECO:0000256" key="3">
    <source>
        <dbReference type="SAM" id="MobiDB-lite"/>
    </source>
</evidence>
<dbReference type="PROSITE" id="PS00233">
    <property type="entry name" value="CHIT_BIND_RR_1"/>
    <property type="match status" value="2"/>
</dbReference>
<dbReference type="GO" id="GO:0008010">
    <property type="term" value="F:structural constituent of chitin-based larval cuticle"/>
    <property type="evidence" value="ECO:0007669"/>
    <property type="project" value="TreeGrafter"/>
</dbReference>
<dbReference type="InterPro" id="IPR050468">
    <property type="entry name" value="Cuticle_Struct_Prot"/>
</dbReference>
<sequence length="375" mass="40342">MDIPALHLSNDRISCMESSCSTITKFSVTRAVQSSDCSLINTAATSTKLHILSERLHLTATMNQIVIISCLLAAVIAAPPQVKYGPNEVIPILSQVNIVNEDGSFQNSYESGDGSRAESSGALKNIGPQEDGQVSQGSYSFYTPDGQLIEVRYIADENGFQPQSNALPVGPPIPEEILKALAYNAAHPEEDNLRKENTISHGLWRTSHGHLTGDQILARYRLIIAGQYGPGLILCGIYQSSGPILVIICCLLATTFAAPPQVKLASNEPIPIVSQFNVVNEDGTFQNGYESADGTRAESSGGLKSLGPQEDAQVIKGTYSFLAPDGQTYEVAYQADENGFQPQANFLPQAPPIPEEILKGLAYNAAHPEEDNLRK</sequence>
<name>A0A7R9FXU9_TIMSH</name>
<evidence type="ECO:0000313" key="4">
    <source>
        <dbReference type="EMBL" id="CAD7259302.1"/>
    </source>
</evidence>
<feature type="region of interest" description="Disordered" evidence="3">
    <location>
        <begin position="287"/>
        <end position="308"/>
    </location>
</feature>
<dbReference type="InterPro" id="IPR000618">
    <property type="entry name" value="Insect_cuticle"/>
</dbReference>
<dbReference type="PRINTS" id="PR00947">
    <property type="entry name" value="CUTICLE"/>
</dbReference>
<dbReference type="PANTHER" id="PTHR10380">
    <property type="entry name" value="CUTICLE PROTEIN"/>
    <property type="match status" value="1"/>
</dbReference>